<accession>A0AAV3TBU4</accession>
<protein>
    <recommendedName>
        <fullName evidence="4">Metal-dependent hydrolase</fullName>
    </recommendedName>
</protein>
<reference evidence="2 3" key="1">
    <citation type="journal article" date="2019" name="Int. J. Syst. Evol. Microbiol.">
        <title>The Global Catalogue of Microorganisms (GCM) 10K type strain sequencing project: providing services to taxonomists for standard genome sequencing and annotation.</title>
        <authorList>
            <consortium name="The Broad Institute Genomics Platform"/>
            <consortium name="The Broad Institute Genome Sequencing Center for Infectious Disease"/>
            <person name="Wu L."/>
            <person name="Ma J."/>
        </authorList>
    </citation>
    <scope>NUCLEOTIDE SEQUENCE [LARGE SCALE GENOMIC DNA]</scope>
    <source>
        <strain evidence="2 3">JCM 16328</strain>
    </source>
</reference>
<evidence type="ECO:0000313" key="3">
    <source>
        <dbReference type="Proteomes" id="UP001500420"/>
    </source>
</evidence>
<proteinExistence type="predicted"/>
<feature type="transmembrane region" description="Helical" evidence="1">
    <location>
        <begin position="95"/>
        <end position="117"/>
    </location>
</feature>
<dbReference type="InterPro" id="IPR007404">
    <property type="entry name" value="YdjM-like"/>
</dbReference>
<feature type="transmembrane region" description="Helical" evidence="1">
    <location>
        <begin position="58"/>
        <end position="75"/>
    </location>
</feature>
<evidence type="ECO:0000313" key="2">
    <source>
        <dbReference type="EMBL" id="GAA0676979.1"/>
    </source>
</evidence>
<sequence length="183" mass="18850">MYPIGHLGVALALSAPFVAVLRPRVATRFTVLALLAATIPDLDLFVPGATHHGVTHTLGFAVAVGLAGLGVFAAASTLASPNTFDSTAPVPRVAVFYAVALSLGVFGHVAADVLMLLPASQPVSPLWPISHAPVRVETLQYGNTVRNLGTFCLGLGAHAVAVGWSARGVRVRALGSRGIDEED</sequence>
<dbReference type="Pfam" id="PF04307">
    <property type="entry name" value="YdjM"/>
    <property type="match status" value="1"/>
</dbReference>
<dbReference type="Proteomes" id="UP001500420">
    <property type="component" value="Unassembled WGS sequence"/>
</dbReference>
<keyword evidence="1" id="KW-0812">Transmembrane</keyword>
<evidence type="ECO:0008006" key="4">
    <source>
        <dbReference type="Google" id="ProtNLM"/>
    </source>
</evidence>
<comment type="caution">
    <text evidence="2">The sequence shown here is derived from an EMBL/GenBank/DDBJ whole genome shotgun (WGS) entry which is preliminary data.</text>
</comment>
<dbReference type="EMBL" id="BAAADV010000007">
    <property type="protein sequence ID" value="GAA0676979.1"/>
    <property type="molecule type" value="Genomic_DNA"/>
</dbReference>
<gene>
    <name evidence="2" type="ORF">GCM10009020_26030</name>
</gene>
<dbReference type="RefSeq" id="WP_343774479.1">
    <property type="nucleotide sequence ID" value="NZ_BAAADV010000007.1"/>
</dbReference>
<name>A0AAV3TBU4_9EURY</name>
<keyword evidence="1" id="KW-0472">Membrane</keyword>
<evidence type="ECO:0000256" key="1">
    <source>
        <dbReference type="SAM" id="Phobius"/>
    </source>
</evidence>
<organism evidence="2 3">
    <name type="scientific">Natronoarchaeum mannanilyticum</name>
    <dbReference type="NCBI Taxonomy" id="926360"/>
    <lineage>
        <taxon>Archaea</taxon>
        <taxon>Methanobacteriati</taxon>
        <taxon>Methanobacteriota</taxon>
        <taxon>Stenosarchaea group</taxon>
        <taxon>Halobacteria</taxon>
        <taxon>Halobacteriales</taxon>
        <taxon>Natronoarchaeaceae</taxon>
    </lineage>
</organism>
<dbReference type="AlphaFoldDB" id="A0AAV3TBU4"/>
<keyword evidence="3" id="KW-1185">Reference proteome</keyword>
<keyword evidence="1" id="KW-1133">Transmembrane helix</keyword>